<evidence type="ECO:0000313" key="2">
    <source>
        <dbReference type="Proteomes" id="UP000323506"/>
    </source>
</evidence>
<evidence type="ECO:0000313" key="1">
    <source>
        <dbReference type="EMBL" id="TYG40033.1"/>
    </source>
</evidence>
<dbReference type="Proteomes" id="UP000323506">
    <property type="component" value="Chromosome D12"/>
</dbReference>
<proteinExistence type="predicted"/>
<keyword evidence="2" id="KW-1185">Reference proteome</keyword>
<dbReference type="AlphaFoldDB" id="A0A5D2A693"/>
<sequence length="67" mass="7618">NSHSEFEVAIRDSPPIPNFIFRFLPSSSRDVSQFFPFQISTSSSDICRYFSLWAVSDKKYGGLSFSS</sequence>
<dbReference type="EMBL" id="CM017712">
    <property type="protein sequence ID" value="TYG40033.1"/>
    <property type="molecule type" value="Genomic_DNA"/>
</dbReference>
<gene>
    <name evidence="1" type="ORF">ES288_D12G060900v1</name>
</gene>
<name>A0A5D2A693_GOSDA</name>
<reference evidence="1 2" key="1">
    <citation type="submission" date="2019-06" db="EMBL/GenBank/DDBJ databases">
        <title>WGS assembly of Gossypium darwinii.</title>
        <authorList>
            <person name="Chen Z.J."/>
            <person name="Sreedasyam A."/>
            <person name="Ando A."/>
            <person name="Song Q."/>
            <person name="De L."/>
            <person name="Hulse-Kemp A."/>
            <person name="Ding M."/>
            <person name="Ye W."/>
            <person name="Kirkbride R."/>
            <person name="Jenkins J."/>
            <person name="Plott C."/>
            <person name="Lovell J."/>
            <person name="Lin Y.-M."/>
            <person name="Vaughn R."/>
            <person name="Liu B."/>
            <person name="Li W."/>
            <person name="Simpson S."/>
            <person name="Scheffler B."/>
            <person name="Saski C."/>
            <person name="Grover C."/>
            <person name="Hu G."/>
            <person name="Conover J."/>
            <person name="Carlson J."/>
            <person name="Shu S."/>
            <person name="Boston L."/>
            <person name="Williams M."/>
            <person name="Peterson D."/>
            <person name="Mcgee K."/>
            <person name="Jones D."/>
            <person name="Wendel J."/>
            <person name="Stelly D."/>
            <person name="Grimwood J."/>
            <person name="Schmutz J."/>
        </authorList>
    </citation>
    <scope>NUCLEOTIDE SEQUENCE [LARGE SCALE GENOMIC DNA]</scope>
    <source>
        <strain evidence="1">1808015.09</strain>
    </source>
</reference>
<feature type="non-terminal residue" evidence="1">
    <location>
        <position position="1"/>
    </location>
</feature>
<organism evidence="1 2">
    <name type="scientific">Gossypium darwinii</name>
    <name type="common">Darwin's cotton</name>
    <name type="synonym">Gossypium barbadense var. darwinii</name>
    <dbReference type="NCBI Taxonomy" id="34276"/>
    <lineage>
        <taxon>Eukaryota</taxon>
        <taxon>Viridiplantae</taxon>
        <taxon>Streptophyta</taxon>
        <taxon>Embryophyta</taxon>
        <taxon>Tracheophyta</taxon>
        <taxon>Spermatophyta</taxon>
        <taxon>Magnoliopsida</taxon>
        <taxon>eudicotyledons</taxon>
        <taxon>Gunneridae</taxon>
        <taxon>Pentapetalae</taxon>
        <taxon>rosids</taxon>
        <taxon>malvids</taxon>
        <taxon>Malvales</taxon>
        <taxon>Malvaceae</taxon>
        <taxon>Malvoideae</taxon>
        <taxon>Gossypium</taxon>
    </lineage>
</organism>
<protein>
    <submittedName>
        <fullName evidence="1">Uncharacterized protein</fullName>
    </submittedName>
</protein>
<accession>A0A5D2A693</accession>